<evidence type="ECO:0000313" key="3">
    <source>
        <dbReference type="Proteomes" id="UP000827549"/>
    </source>
</evidence>
<accession>A0AAF1BME2</accession>
<sequence length="574" mass="61524">MPASYVSSDQRLTAATLKAIPLQPAGPAWHAAEASSSMVFCPKTPINHDASTYSPPRAYQCYCGKRVETGKGIYCSIDCARGDAFSSLTHTRGESMYSSVADTDTDPSRAPSAASIASNGDDWDASHYRRMNRADQRRGERRARRRAEDSASPISTDSNRAPSVASVLSPSRVPELVSSHSRNTSNASSIFSLSTASSLSRNPSTSSSRYGGNTASVAIDDAILEDECEELHANAFEAPSARSTLKAGGRPRMVPRSSAMTIGRDMHDVLDEILSMEQSFQVDELEEKRPSTPVNEPFIPVNSRPARTPSPVPRGRGSVIPPGAPNAPDRRSSLVQGRPPNVYAHQSSLSESHTALYLATASPMPAPKSGRHRRSASPNLSQRRSISFTPQNAGPALPRPLRNRFDSPGVTPVRLKHLTPNAHHPAMDGWRFPTHAMDDDTPTRQGFSSGVTVVPDLPLTTERRMLWEHGADLAPTLGPSSSAPGSPTFAPRSRRAVYIPDDFSPSPAPSERGGAFSPPDSALRLGALLGSGDDSDDESGLMDVDGSERRSIGASTIREYGLAAPVPPFTQRGW</sequence>
<proteinExistence type="predicted"/>
<feature type="region of interest" description="Disordered" evidence="1">
    <location>
        <begin position="362"/>
        <end position="410"/>
    </location>
</feature>
<protein>
    <submittedName>
        <fullName evidence="2">Uncharacterized protein</fullName>
    </submittedName>
</protein>
<feature type="region of interest" description="Disordered" evidence="1">
    <location>
        <begin position="97"/>
        <end position="167"/>
    </location>
</feature>
<feature type="region of interest" description="Disordered" evidence="1">
    <location>
        <begin position="285"/>
        <end position="348"/>
    </location>
</feature>
<reference evidence="2" key="1">
    <citation type="submission" date="2023-10" db="EMBL/GenBank/DDBJ databases">
        <authorList>
            <person name="Noh H."/>
        </authorList>
    </citation>
    <scope>NUCLEOTIDE SEQUENCE</scope>
    <source>
        <strain evidence="2">DUCC4014</strain>
    </source>
</reference>
<feature type="compositionally biased region" description="Low complexity" evidence="1">
    <location>
        <begin position="193"/>
        <end position="209"/>
    </location>
</feature>
<evidence type="ECO:0000313" key="2">
    <source>
        <dbReference type="EMBL" id="WOO83325.1"/>
    </source>
</evidence>
<keyword evidence="3" id="KW-1185">Reference proteome</keyword>
<feature type="region of interest" description="Disordered" evidence="1">
    <location>
        <begin position="528"/>
        <end position="548"/>
    </location>
</feature>
<feature type="compositionally biased region" description="Low complexity" evidence="1">
    <location>
        <begin position="108"/>
        <end position="118"/>
    </location>
</feature>
<name>A0AAF1BME2_9TREE</name>
<dbReference type="RefSeq" id="XP_062629351.1">
    <property type="nucleotide sequence ID" value="XM_062773367.1"/>
</dbReference>
<dbReference type="GeneID" id="87810028"/>
<dbReference type="AlphaFoldDB" id="A0AAF1BME2"/>
<feature type="compositionally biased region" description="Polar residues" evidence="1">
    <location>
        <begin position="153"/>
        <end position="167"/>
    </location>
</feature>
<organism evidence="2 3">
    <name type="scientific">Vanrija pseudolonga</name>
    <dbReference type="NCBI Taxonomy" id="143232"/>
    <lineage>
        <taxon>Eukaryota</taxon>
        <taxon>Fungi</taxon>
        <taxon>Dikarya</taxon>
        <taxon>Basidiomycota</taxon>
        <taxon>Agaricomycotina</taxon>
        <taxon>Tremellomycetes</taxon>
        <taxon>Trichosporonales</taxon>
        <taxon>Trichosporonaceae</taxon>
        <taxon>Vanrija</taxon>
    </lineage>
</organism>
<feature type="compositionally biased region" description="Basic and acidic residues" evidence="1">
    <location>
        <begin position="124"/>
        <end position="138"/>
    </location>
</feature>
<dbReference type="EMBL" id="CP086718">
    <property type="protein sequence ID" value="WOO83325.1"/>
    <property type="molecule type" value="Genomic_DNA"/>
</dbReference>
<feature type="region of interest" description="Disordered" evidence="1">
    <location>
        <begin position="193"/>
        <end position="213"/>
    </location>
</feature>
<gene>
    <name evidence="2" type="ORF">LOC62_05G006853</name>
</gene>
<dbReference type="Proteomes" id="UP000827549">
    <property type="component" value="Chromosome 5"/>
</dbReference>
<evidence type="ECO:0000256" key="1">
    <source>
        <dbReference type="SAM" id="MobiDB-lite"/>
    </source>
</evidence>
<feature type="compositionally biased region" description="Polar residues" evidence="1">
    <location>
        <begin position="376"/>
        <end position="392"/>
    </location>
</feature>